<reference evidence="5" key="2">
    <citation type="submission" date="2020-09" db="EMBL/GenBank/DDBJ databases">
        <authorList>
            <person name="Sun Q."/>
            <person name="Zhou Y."/>
        </authorList>
    </citation>
    <scope>NUCLEOTIDE SEQUENCE</scope>
    <source>
        <strain evidence="5">CGMCC 1.12813</strain>
    </source>
</reference>
<dbReference type="EMBL" id="BMGB01000001">
    <property type="protein sequence ID" value="GGB07210.1"/>
    <property type="molecule type" value="Genomic_DNA"/>
</dbReference>
<feature type="transmembrane region" description="Helical" evidence="3">
    <location>
        <begin position="32"/>
        <end position="55"/>
    </location>
</feature>
<dbReference type="Pfam" id="PF03816">
    <property type="entry name" value="LytR_cpsA_psr"/>
    <property type="match status" value="1"/>
</dbReference>
<feature type="compositionally biased region" description="Low complexity" evidence="2">
    <location>
        <begin position="369"/>
        <end position="392"/>
    </location>
</feature>
<evidence type="ECO:0000256" key="3">
    <source>
        <dbReference type="SAM" id="Phobius"/>
    </source>
</evidence>
<proteinExistence type="inferred from homology"/>
<name>A0A916WJH7_9MICO</name>
<dbReference type="PANTHER" id="PTHR33392">
    <property type="entry name" value="POLYISOPRENYL-TEICHOIC ACID--PEPTIDOGLYCAN TEICHOIC ACID TRANSFERASE TAGU"/>
    <property type="match status" value="1"/>
</dbReference>
<evidence type="ECO:0000313" key="5">
    <source>
        <dbReference type="EMBL" id="GGB07210.1"/>
    </source>
</evidence>
<dbReference type="RefSeq" id="WP_188510660.1">
    <property type="nucleotide sequence ID" value="NZ_BMGB01000001.1"/>
</dbReference>
<reference evidence="5" key="1">
    <citation type="journal article" date="2014" name="Int. J. Syst. Evol. Microbiol.">
        <title>Complete genome sequence of Corynebacterium casei LMG S-19264T (=DSM 44701T), isolated from a smear-ripened cheese.</title>
        <authorList>
            <consortium name="US DOE Joint Genome Institute (JGI-PGF)"/>
            <person name="Walter F."/>
            <person name="Albersmeier A."/>
            <person name="Kalinowski J."/>
            <person name="Ruckert C."/>
        </authorList>
    </citation>
    <scope>NUCLEOTIDE SEQUENCE</scope>
    <source>
        <strain evidence="5">CGMCC 1.12813</strain>
    </source>
</reference>
<gene>
    <name evidence="5" type="ORF">GCM10010979_22160</name>
</gene>
<dbReference type="NCBIfam" id="TIGR00350">
    <property type="entry name" value="lytR_cpsA_psr"/>
    <property type="match status" value="1"/>
</dbReference>
<feature type="region of interest" description="Disordered" evidence="2">
    <location>
        <begin position="367"/>
        <end position="392"/>
    </location>
</feature>
<dbReference type="InterPro" id="IPR004474">
    <property type="entry name" value="LytR_CpsA_psr"/>
</dbReference>
<sequence length="421" mass="43234">MSDLRPRSNRSATAAGIARHGRLKKSSPWPTILKFVGAALVVVLVSGASVGALVFSQIKDSITTVSLVGETEGPPPSIGAFDGGFNILIVGSDKCEDDSGCDGRGDANLNDVTMLLHVSEDQTNAVAVSFPRDLVVPIPSCPQADGTGTNSAMSARPINETLYYGGLPCTVLTVQALTGLDIQFAGLITFNGVIQMSDAVGGVDVCVDAPIKDRYTGLNLPAAGTYTLSGADALAFLRTRHGVGDGSDLTRISSQQVYLSSLVRTLKSSETLGDPLKIYNLAKAATANMTLSQGFSNLDTLASIALALKDIPLESVTFVQYPGTTGADGVYSGKVAPVKAKAQELFDLIKSDTPFALAAVGDDKGSTIDPNAPVADPATPDPAATADPSAAATATAAPVETLDITGQTAADYTCSKSFSGK</sequence>
<dbReference type="Gene3D" id="3.40.630.190">
    <property type="entry name" value="LCP protein"/>
    <property type="match status" value="1"/>
</dbReference>
<keyword evidence="6" id="KW-1185">Reference proteome</keyword>
<feature type="domain" description="Cell envelope-related transcriptional attenuator" evidence="4">
    <location>
        <begin position="110"/>
        <end position="267"/>
    </location>
</feature>
<evidence type="ECO:0000256" key="2">
    <source>
        <dbReference type="SAM" id="MobiDB-lite"/>
    </source>
</evidence>
<keyword evidence="3" id="KW-0472">Membrane</keyword>
<evidence type="ECO:0000259" key="4">
    <source>
        <dbReference type="Pfam" id="PF03816"/>
    </source>
</evidence>
<comment type="similarity">
    <text evidence="1">Belongs to the LytR/CpsA/Psr (LCP) family.</text>
</comment>
<protein>
    <recommendedName>
        <fullName evidence="4">Cell envelope-related transcriptional attenuator domain-containing protein</fullName>
    </recommendedName>
</protein>
<keyword evidence="3" id="KW-0812">Transmembrane</keyword>
<accession>A0A916WJH7</accession>
<dbReference type="PANTHER" id="PTHR33392:SF6">
    <property type="entry name" value="POLYISOPRENYL-TEICHOIC ACID--PEPTIDOGLYCAN TEICHOIC ACID TRANSFERASE TAGU"/>
    <property type="match status" value="1"/>
</dbReference>
<keyword evidence="3" id="KW-1133">Transmembrane helix</keyword>
<comment type="caution">
    <text evidence="5">The sequence shown here is derived from an EMBL/GenBank/DDBJ whole genome shotgun (WGS) entry which is preliminary data.</text>
</comment>
<dbReference type="Proteomes" id="UP000606922">
    <property type="component" value="Unassembled WGS sequence"/>
</dbReference>
<evidence type="ECO:0000256" key="1">
    <source>
        <dbReference type="ARBA" id="ARBA00006068"/>
    </source>
</evidence>
<dbReference type="AlphaFoldDB" id="A0A916WJH7"/>
<organism evidence="5 6">
    <name type="scientific">Conyzicola nivalis</name>
    <dbReference type="NCBI Taxonomy" id="1477021"/>
    <lineage>
        <taxon>Bacteria</taxon>
        <taxon>Bacillati</taxon>
        <taxon>Actinomycetota</taxon>
        <taxon>Actinomycetes</taxon>
        <taxon>Micrococcales</taxon>
        <taxon>Microbacteriaceae</taxon>
        <taxon>Conyzicola</taxon>
    </lineage>
</organism>
<evidence type="ECO:0000313" key="6">
    <source>
        <dbReference type="Proteomes" id="UP000606922"/>
    </source>
</evidence>
<dbReference type="InterPro" id="IPR050922">
    <property type="entry name" value="LytR/CpsA/Psr_CW_biosynth"/>
</dbReference>